<evidence type="ECO:0000313" key="1">
    <source>
        <dbReference type="EMBL" id="PIR47690.1"/>
    </source>
</evidence>
<gene>
    <name evidence="1" type="ORF">COV06_02285</name>
</gene>
<feature type="non-terminal residue" evidence="1">
    <location>
        <position position="1"/>
    </location>
</feature>
<name>A0A2H0RMJ5_9BACT</name>
<comment type="caution">
    <text evidence="1">The sequence shown here is derived from an EMBL/GenBank/DDBJ whole genome shotgun (WGS) entry which is preliminary data.</text>
</comment>
<reference evidence="1 2" key="1">
    <citation type="submission" date="2017-09" db="EMBL/GenBank/DDBJ databases">
        <title>Depth-based differentiation of microbial function through sediment-hosted aquifers and enrichment of novel symbionts in the deep terrestrial subsurface.</title>
        <authorList>
            <person name="Probst A.J."/>
            <person name="Ladd B."/>
            <person name="Jarett J.K."/>
            <person name="Geller-Mcgrath D.E."/>
            <person name="Sieber C.M."/>
            <person name="Emerson J.B."/>
            <person name="Anantharaman K."/>
            <person name="Thomas B.C."/>
            <person name="Malmstrom R."/>
            <person name="Stieglmeier M."/>
            <person name="Klingl A."/>
            <person name="Woyke T."/>
            <person name="Ryan C.M."/>
            <person name="Banfield J.F."/>
        </authorList>
    </citation>
    <scope>NUCLEOTIDE SEQUENCE [LARGE SCALE GENOMIC DNA]</scope>
    <source>
        <strain evidence="1">CG10_big_fil_rev_8_21_14_0_10_50_16</strain>
    </source>
</reference>
<evidence type="ECO:0000313" key="2">
    <source>
        <dbReference type="Proteomes" id="UP000230084"/>
    </source>
</evidence>
<protein>
    <submittedName>
        <fullName evidence="1">Uncharacterized protein</fullName>
    </submittedName>
</protein>
<organism evidence="1 2">
    <name type="scientific">Candidatus Uhrbacteria bacterium CG10_big_fil_rev_8_21_14_0_10_50_16</name>
    <dbReference type="NCBI Taxonomy" id="1975039"/>
    <lineage>
        <taxon>Bacteria</taxon>
        <taxon>Candidatus Uhriibacteriota</taxon>
    </lineage>
</organism>
<dbReference type="AlphaFoldDB" id="A0A2H0RMJ5"/>
<dbReference type="EMBL" id="PCYM01000003">
    <property type="protein sequence ID" value="PIR47690.1"/>
    <property type="molecule type" value="Genomic_DNA"/>
</dbReference>
<sequence length="248" mass="26825">DGFLGNEEVDNDGDGYMVCESDCDDGDEDMFPGALDNWWTVLTREDCGTEGPHEYLTNSGGGNVTRDVCLESVPVFEESFDDQAVPGNMTFSGNVSTYTPTFAQEGVAGWVTNPNPQEPAQSWTAGPWSMSSIGPGAESSPSVTGMCRHILLTNLLVSQEYLVAVVTHNGMGMEYYTSMFLETTLVGDRFYNNYHSPGSVQLRGVFTATDTEHDLLVCSGGNYWPAAAGDVREDEWVVVPVVTPGNCP</sequence>
<accession>A0A2H0RMJ5</accession>
<dbReference type="Proteomes" id="UP000230084">
    <property type="component" value="Unassembled WGS sequence"/>
</dbReference>
<proteinExistence type="predicted"/>